<evidence type="ECO:0000256" key="2">
    <source>
        <dbReference type="ARBA" id="ARBA00022729"/>
    </source>
</evidence>
<organism evidence="6 7">
    <name type="scientific">Eleusine coracana subsp. coracana</name>
    <dbReference type="NCBI Taxonomy" id="191504"/>
    <lineage>
        <taxon>Eukaryota</taxon>
        <taxon>Viridiplantae</taxon>
        <taxon>Streptophyta</taxon>
        <taxon>Embryophyta</taxon>
        <taxon>Tracheophyta</taxon>
        <taxon>Spermatophyta</taxon>
        <taxon>Magnoliopsida</taxon>
        <taxon>Liliopsida</taxon>
        <taxon>Poales</taxon>
        <taxon>Poaceae</taxon>
        <taxon>PACMAD clade</taxon>
        <taxon>Chloridoideae</taxon>
        <taxon>Cynodonteae</taxon>
        <taxon>Eleusininae</taxon>
        <taxon>Eleusine</taxon>
    </lineage>
</organism>
<evidence type="ECO:0000256" key="1">
    <source>
        <dbReference type="ARBA" id="ARBA00008668"/>
    </source>
</evidence>
<evidence type="ECO:0000256" key="3">
    <source>
        <dbReference type="ARBA" id="ARBA00022801"/>
    </source>
</evidence>
<reference evidence="6" key="1">
    <citation type="journal article" date="2018" name="DNA Res.">
        <title>Multiple hybrid de novo genome assembly of finger millet, an orphan allotetraploid crop.</title>
        <authorList>
            <person name="Hatakeyama M."/>
            <person name="Aluri S."/>
            <person name="Balachadran M.T."/>
            <person name="Sivarajan S.R."/>
            <person name="Patrignani A."/>
            <person name="Gruter S."/>
            <person name="Poveda L."/>
            <person name="Shimizu-Inatsugi R."/>
            <person name="Baeten J."/>
            <person name="Francoijs K.J."/>
            <person name="Nataraja K.N."/>
            <person name="Reddy Y.A.N."/>
            <person name="Phadnis S."/>
            <person name="Ravikumar R.L."/>
            <person name="Schlapbach R."/>
            <person name="Sreeman S.M."/>
            <person name="Shimizu K.K."/>
        </authorList>
    </citation>
    <scope>NUCLEOTIDE SEQUENCE</scope>
</reference>
<proteinExistence type="inferred from homology"/>
<dbReference type="Pfam" id="PF00657">
    <property type="entry name" value="Lipase_GDSL"/>
    <property type="match status" value="1"/>
</dbReference>
<feature type="chain" id="PRO_5043752878" description="GDSL esterase/lipase" evidence="5">
    <location>
        <begin position="22"/>
        <end position="515"/>
    </location>
</feature>
<comment type="similarity">
    <text evidence="1">Belongs to the 'GDSL' lipolytic enzyme family.</text>
</comment>
<dbReference type="Gene3D" id="3.40.50.1110">
    <property type="entry name" value="SGNH hydrolase"/>
    <property type="match status" value="2"/>
</dbReference>
<dbReference type="CDD" id="cd01837">
    <property type="entry name" value="SGNH_plant_lipase_like"/>
    <property type="match status" value="1"/>
</dbReference>
<dbReference type="AlphaFoldDB" id="A0AAV5DK10"/>
<dbReference type="InterPro" id="IPR001087">
    <property type="entry name" value="GDSL"/>
</dbReference>
<feature type="signal peptide" evidence="5">
    <location>
        <begin position="1"/>
        <end position="21"/>
    </location>
</feature>
<keyword evidence="3" id="KW-0378">Hydrolase</keyword>
<sequence>MAALTSRGVLVIMYLLAAACAETAEQGRGGCFSRLFSFGDSVTDNGNWMRYARSPGAVARLPYGETFFRRPNGRFCDGRIIIDHIAEALGIPFLTPYLAGNTSEDYAHGANFAVGGATALGHDYFRKKKLDARFTPYSLGWQMKWFKKVVDMLSSKQGGPGSSDQVMASSLFLVGEIGGNDYNQALFQGRSVDEVRTYVPDVVAGISAALVELMELGARTLVVPGNFPTGCNPGYLTRFQTNDTAQYDAMGCLGWPNDLADLHNRALKAELAELGRRHPGVDIVYADYYAAAMDLIADPAKHGFGGDPLVSCCGGGGPYNANLTVHCGMKPATTCRDPYKAVSWDGFHFTDHAYKELIGLGAKTIVVPGNFPIGCSPGYLTKFQTNDTSQYDAIGCLKWANNLTQLHNAALKVELALLGQKHTDAAVLYADYYTPVADPGKQGFAAGRPLVSCCGGPYNVDFGTQCGAKGSTTCADPGAAVSWDGFHFTEHVYKVVAYGVMPSVLASCGTAGNGN</sequence>
<dbReference type="InterPro" id="IPR036514">
    <property type="entry name" value="SGNH_hydro_sf"/>
</dbReference>
<evidence type="ECO:0000313" key="7">
    <source>
        <dbReference type="Proteomes" id="UP001054889"/>
    </source>
</evidence>
<dbReference type="PANTHER" id="PTHR22835:SF554">
    <property type="entry name" value="GDSL ESTERASE_LIPASE"/>
    <property type="match status" value="1"/>
</dbReference>
<evidence type="ECO:0000313" key="6">
    <source>
        <dbReference type="EMBL" id="GJN10862.1"/>
    </source>
</evidence>
<dbReference type="SUPFAM" id="SSF52266">
    <property type="entry name" value="SGNH hydrolase"/>
    <property type="match status" value="1"/>
</dbReference>
<dbReference type="InterPro" id="IPR035669">
    <property type="entry name" value="SGNH_plant_lipase-like"/>
</dbReference>
<reference evidence="6" key="2">
    <citation type="submission" date="2021-12" db="EMBL/GenBank/DDBJ databases">
        <title>Resequencing data analysis of finger millet.</title>
        <authorList>
            <person name="Hatakeyama M."/>
            <person name="Aluri S."/>
            <person name="Balachadran M.T."/>
            <person name="Sivarajan S.R."/>
            <person name="Poveda L."/>
            <person name="Shimizu-Inatsugi R."/>
            <person name="Schlapbach R."/>
            <person name="Sreeman S.M."/>
            <person name="Shimizu K.K."/>
        </authorList>
    </citation>
    <scope>NUCLEOTIDE SEQUENCE</scope>
</reference>
<keyword evidence="4" id="KW-0325">Glycoprotein</keyword>
<evidence type="ECO:0000256" key="4">
    <source>
        <dbReference type="ARBA" id="ARBA00023180"/>
    </source>
</evidence>
<gene>
    <name evidence="6" type="primary">ga28999</name>
    <name evidence="6" type="ORF">PR202_ga28999</name>
</gene>
<dbReference type="GO" id="GO:0016788">
    <property type="term" value="F:hydrolase activity, acting on ester bonds"/>
    <property type="evidence" value="ECO:0007669"/>
    <property type="project" value="InterPro"/>
</dbReference>
<evidence type="ECO:0000256" key="5">
    <source>
        <dbReference type="SAM" id="SignalP"/>
    </source>
</evidence>
<protein>
    <recommendedName>
        <fullName evidence="8">GDSL esterase/lipase</fullName>
    </recommendedName>
</protein>
<keyword evidence="2 5" id="KW-0732">Signal</keyword>
<dbReference type="EMBL" id="BQKI01000018">
    <property type="protein sequence ID" value="GJN10862.1"/>
    <property type="molecule type" value="Genomic_DNA"/>
</dbReference>
<dbReference type="PROSITE" id="PS51257">
    <property type="entry name" value="PROKAR_LIPOPROTEIN"/>
    <property type="match status" value="1"/>
</dbReference>
<keyword evidence="7" id="KW-1185">Reference proteome</keyword>
<dbReference type="PANTHER" id="PTHR22835">
    <property type="entry name" value="ZINC FINGER FYVE DOMAIN CONTAINING PROTEIN"/>
    <property type="match status" value="1"/>
</dbReference>
<accession>A0AAV5DK10</accession>
<evidence type="ECO:0008006" key="8">
    <source>
        <dbReference type="Google" id="ProtNLM"/>
    </source>
</evidence>
<name>A0AAV5DK10_ELECO</name>
<comment type="caution">
    <text evidence="6">The sequence shown here is derived from an EMBL/GenBank/DDBJ whole genome shotgun (WGS) entry which is preliminary data.</text>
</comment>
<dbReference type="Proteomes" id="UP001054889">
    <property type="component" value="Unassembled WGS sequence"/>
</dbReference>